<dbReference type="InterPro" id="IPR013785">
    <property type="entry name" value="Aldolase_TIM"/>
</dbReference>
<feature type="active site" description="Schiff-base intermediate with acetaldehyde" evidence="7">
    <location>
        <position position="161"/>
    </location>
</feature>
<dbReference type="FunFam" id="3.20.20.70:FF:000044">
    <property type="entry name" value="Deoxyribose-phosphate aldolase"/>
    <property type="match status" value="1"/>
</dbReference>
<dbReference type="GO" id="GO:0004139">
    <property type="term" value="F:deoxyribose-phosphate aldolase activity"/>
    <property type="evidence" value="ECO:0007669"/>
    <property type="project" value="UniProtKB-UniRule"/>
</dbReference>
<comment type="catalytic activity">
    <reaction evidence="5 7">
        <text>2-deoxy-D-ribose 5-phosphate = D-glyceraldehyde 3-phosphate + acetaldehyde</text>
        <dbReference type="Rhea" id="RHEA:12821"/>
        <dbReference type="ChEBI" id="CHEBI:15343"/>
        <dbReference type="ChEBI" id="CHEBI:59776"/>
        <dbReference type="ChEBI" id="CHEBI:62877"/>
        <dbReference type="EC" id="4.1.2.4"/>
    </reaction>
</comment>
<comment type="subcellular location">
    <subcellularLocation>
        <location evidence="7">Cytoplasm</location>
    </subcellularLocation>
</comment>
<feature type="active site" description="Proton donor/acceptor" evidence="7">
    <location>
        <position position="190"/>
    </location>
</feature>
<keyword evidence="9" id="KW-1185">Reference proteome</keyword>
<dbReference type="PANTHER" id="PTHR10889">
    <property type="entry name" value="DEOXYRIBOSE-PHOSPHATE ALDOLASE"/>
    <property type="match status" value="1"/>
</dbReference>
<dbReference type="InterPro" id="IPR028581">
    <property type="entry name" value="DeoC_typeI"/>
</dbReference>
<dbReference type="CDD" id="cd00959">
    <property type="entry name" value="DeoC"/>
    <property type="match status" value="1"/>
</dbReference>
<sequence length="233" mass="24421">MNYKEGVYFMELAKYIDHTALKADTGRAAIEKLCQEARDYGFMSVCVNPTWVATAHSLLEGSDVKVCTVIGFPLGANTSAVKAFETRTAIQEGADEVDMVINIGAAKDGNWDLVKADIQAVVGAANHQALVKVILETCLLSKEEIVKASQVAKEAGADFVKTSTGFSTGGATVQDIRLMRETVGPDMGVKASGGVQNREDALAMIEAGASRIGASKGIAIVTGQATSNAPGSY</sequence>
<dbReference type="GO" id="GO:0005737">
    <property type="term" value="C:cytoplasm"/>
    <property type="evidence" value="ECO:0007669"/>
    <property type="project" value="UniProtKB-SubCell"/>
</dbReference>
<keyword evidence="2 7" id="KW-0963">Cytoplasm</keyword>
<dbReference type="InterPro" id="IPR002915">
    <property type="entry name" value="DeoC/FbaB/LacD_aldolase"/>
</dbReference>
<reference evidence="8" key="1">
    <citation type="submission" date="2013-06" db="EMBL/GenBank/DDBJ databases">
        <authorList>
            <person name="Weinstock G."/>
            <person name="Sodergren E."/>
            <person name="Clifton S."/>
            <person name="Fulton L."/>
            <person name="Fulton B."/>
            <person name="Courtney L."/>
            <person name="Fronick C."/>
            <person name="Harrison M."/>
            <person name="Strong C."/>
            <person name="Farmer C."/>
            <person name="Delahaunty K."/>
            <person name="Markovic C."/>
            <person name="Hall O."/>
            <person name="Minx P."/>
            <person name="Tomlinson C."/>
            <person name="Mitreva M."/>
            <person name="Nelson J."/>
            <person name="Hou S."/>
            <person name="Wollam A."/>
            <person name="Pepin K.H."/>
            <person name="Johnson M."/>
            <person name="Bhonagiri V."/>
            <person name="Nash W.E."/>
            <person name="Warren W."/>
            <person name="Chinwalla A."/>
            <person name="Mardis E.R."/>
            <person name="Wilson R.K."/>
        </authorList>
    </citation>
    <scope>NUCLEOTIDE SEQUENCE [LARGE SCALE GENOMIC DNA]</scope>
    <source>
        <strain evidence="8">ATCC 49176</strain>
    </source>
</reference>
<dbReference type="InterPro" id="IPR011343">
    <property type="entry name" value="DeoC"/>
</dbReference>
<dbReference type="Gene3D" id="3.20.20.70">
    <property type="entry name" value="Aldolase class I"/>
    <property type="match status" value="1"/>
</dbReference>
<evidence type="ECO:0000256" key="1">
    <source>
        <dbReference type="ARBA" id="ARBA00010936"/>
    </source>
</evidence>
<protein>
    <recommendedName>
        <fullName evidence="7">Deoxyribose-phosphate aldolase</fullName>
        <shortName evidence="7">DERA</shortName>
        <ecNumber evidence="7">4.1.2.4</ecNumber>
    </recommendedName>
    <alternativeName>
        <fullName evidence="7">2-deoxy-D-ribose 5-phosphate aldolase</fullName>
    </alternativeName>
    <alternativeName>
        <fullName evidence="7">Phosphodeoxyriboaldolase</fullName>
        <shortName evidence="7">Deoxyriboaldolase</shortName>
    </alternativeName>
</protein>
<dbReference type="eggNOG" id="COG0274">
    <property type="taxonomic scope" value="Bacteria"/>
</dbReference>
<dbReference type="GO" id="GO:0009264">
    <property type="term" value="P:deoxyribonucleotide catabolic process"/>
    <property type="evidence" value="ECO:0007669"/>
    <property type="project" value="UniProtKB-UniRule"/>
</dbReference>
<proteinExistence type="inferred from homology"/>
<keyword evidence="4 7" id="KW-0704">Schiff base</keyword>
<accession>W1Q5K0</accession>
<evidence type="ECO:0000313" key="9">
    <source>
        <dbReference type="Proteomes" id="UP000019050"/>
    </source>
</evidence>
<comment type="pathway">
    <text evidence="7">Carbohydrate degradation; 2-deoxy-D-ribose 1-phosphate degradation; D-glyceraldehyde 3-phosphate and acetaldehyde from 2-deoxy-alpha-D-ribose 1-phosphate: step 2/2.</text>
</comment>
<dbReference type="EC" id="4.1.2.4" evidence="7"/>
<dbReference type="NCBIfam" id="TIGR00126">
    <property type="entry name" value="deoC"/>
    <property type="match status" value="1"/>
</dbReference>
<evidence type="ECO:0000256" key="5">
    <source>
        <dbReference type="ARBA" id="ARBA00048791"/>
    </source>
</evidence>
<evidence type="ECO:0000256" key="3">
    <source>
        <dbReference type="ARBA" id="ARBA00023239"/>
    </source>
</evidence>
<comment type="function">
    <text evidence="6 7">Catalyzes a reversible aldol reaction between acetaldehyde and D-glyceraldehyde 3-phosphate to generate 2-deoxy-D-ribose 5-phosphate.</text>
</comment>
<dbReference type="GO" id="GO:0006018">
    <property type="term" value="P:2-deoxyribose 1-phosphate catabolic process"/>
    <property type="evidence" value="ECO:0007669"/>
    <property type="project" value="UniProtKB-UniRule"/>
</dbReference>
<dbReference type="PANTHER" id="PTHR10889:SF1">
    <property type="entry name" value="DEOXYRIBOSE-PHOSPHATE ALDOLASE"/>
    <property type="match status" value="1"/>
</dbReference>
<dbReference type="Proteomes" id="UP000019050">
    <property type="component" value="Unassembled WGS sequence"/>
</dbReference>
<gene>
    <name evidence="7" type="primary">deoC</name>
    <name evidence="8" type="ORF">GCWU000182_000159</name>
</gene>
<evidence type="ECO:0000256" key="6">
    <source>
        <dbReference type="ARBA" id="ARBA00056337"/>
    </source>
</evidence>
<dbReference type="HAMAP" id="MF_00114">
    <property type="entry name" value="DeoC_type1"/>
    <property type="match status" value="1"/>
</dbReference>
<comment type="caution">
    <text evidence="8">The sequence shown here is derived from an EMBL/GenBank/DDBJ whole genome shotgun (WGS) entry which is preliminary data.</text>
</comment>
<dbReference type="EMBL" id="ACIN03000001">
    <property type="protein sequence ID" value="ESK66471.1"/>
    <property type="molecule type" value="Genomic_DNA"/>
</dbReference>
<feature type="active site" description="Proton donor/acceptor" evidence="7">
    <location>
        <position position="98"/>
    </location>
</feature>
<keyword evidence="3 7" id="KW-0456">Lyase</keyword>
<dbReference type="SUPFAM" id="SSF51569">
    <property type="entry name" value="Aldolase"/>
    <property type="match status" value="1"/>
</dbReference>
<dbReference type="SMART" id="SM01133">
    <property type="entry name" value="DeoC"/>
    <property type="match status" value="1"/>
</dbReference>
<evidence type="ECO:0000256" key="4">
    <source>
        <dbReference type="ARBA" id="ARBA00023270"/>
    </source>
</evidence>
<comment type="similarity">
    <text evidence="1 7">Belongs to the DeoC/FbaB aldolase family. DeoC type 1 subfamily.</text>
</comment>
<dbReference type="GO" id="GO:0016052">
    <property type="term" value="P:carbohydrate catabolic process"/>
    <property type="evidence" value="ECO:0007669"/>
    <property type="project" value="TreeGrafter"/>
</dbReference>
<evidence type="ECO:0000313" key="8">
    <source>
        <dbReference type="EMBL" id="ESK66471.1"/>
    </source>
</evidence>
<dbReference type="AlphaFoldDB" id="W1Q5K0"/>
<dbReference type="Pfam" id="PF01791">
    <property type="entry name" value="DeoC"/>
    <property type="match status" value="1"/>
</dbReference>
<evidence type="ECO:0000256" key="2">
    <source>
        <dbReference type="ARBA" id="ARBA00022490"/>
    </source>
</evidence>
<dbReference type="HOGENOM" id="CLU_053595_0_1_9"/>
<name>W1Q5K0_ABIDE</name>
<dbReference type="PIRSF" id="PIRSF001357">
    <property type="entry name" value="DeoC"/>
    <property type="match status" value="1"/>
</dbReference>
<organism evidence="8 9">
    <name type="scientific">Abiotrophia defectiva ATCC 49176</name>
    <dbReference type="NCBI Taxonomy" id="592010"/>
    <lineage>
        <taxon>Bacteria</taxon>
        <taxon>Bacillati</taxon>
        <taxon>Bacillota</taxon>
        <taxon>Bacilli</taxon>
        <taxon>Lactobacillales</taxon>
        <taxon>Aerococcaceae</taxon>
        <taxon>Abiotrophia</taxon>
    </lineage>
</organism>
<dbReference type="STRING" id="592010.GCWU000182_000159"/>
<evidence type="ECO:0000256" key="7">
    <source>
        <dbReference type="HAMAP-Rule" id="MF_00114"/>
    </source>
</evidence>
<dbReference type="UniPathway" id="UPA00002">
    <property type="reaction ID" value="UER00468"/>
</dbReference>